<gene>
    <name evidence="1" type="ORF">CHRIB12_LOCUS19518</name>
</gene>
<sequence length="130" mass="15059">MEIISKEDALVNFKKLLDVVELSDNKPLKTKYSSKFSPVITKTKTAYDEDVARVFLTGVTPVVLAEFISDNIKEGIVSWLKEENDGYFFRHNQPEEIFNTAHILYYVRKLMKQKSKLDDSWDPSVILNIQ</sequence>
<comment type="caution">
    <text evidence="1">The sequence shown here is derived from an EMBL/GenBank/DDBJ whole genome shotgun (WGS) entry which is preliminary data.</text>
</comment>
<dbReference type="EMBL" id="CAGKOT010000055">
    <property type="protein sequence ID" value="CAB5386058.1"/>
    <property type="molecule type" value="Genomic_DNA"/>
</dbReference>
<dbReference type="VEuPathDB" id="FungiDB:RhiirFUN_018252"/>
<protein>
    <submittedName>
        <fullName evidence="1">Uncharacterized protein</fullName>
    </submittedName>
</protein>
<organism evidence="1 2">
    <name type="scientific">Rhizophagus irregularis</name>
    <dbReference type="NCBI Taxonomy" id="588596"/>
    <lineage>
        <taxon>Eukaryota</taxon>
        <taxon>Fungi</taxon>
        <taxon>Fungi incertae sedis</taxon>
        <taxon>Mucoromycota</taxon>
        <taxon>Glomeromycotina</taxon>
        <taxon>Glomeromycetes</taxon>
        <taxon>Glomerales</taxon>
        <taxon>Glomeraceae</taxon>
        <taxon>Rhizophagus</taxon>
    </lineage>
</organism>
<dbReference type="Proteomes" id="UP000684084">
    <property type="component" value="Unassembled WGS sequence"/>
</dbReference>
<accession>A0A915ZT26</accession>
<dbReference type="AlphaFoldDB" id="A0A915ZT26"/>
<name>A0A915ZT26_9GLOM</name>
<evidence type="ECO:0000313" key="2">
    <source>
        <dbReference type="Proteomes" id="UP000684084"/>
    </source>
</evidence>
<evidence type="ECO:0000313" key="1">
    <source>
        <dbReference type="EMBL" id="CAB5386058.1"/>
    </source>
</evidence>
<proteinExistence type="predicted"/>
<dbReference type="OrthoDB" id="5380555at2759"/>
<reference evidence="1" key="1">
    <citation type="submission" date="2020-05" db="EMBL/GenBank/DDBJ databases">
        <authorList>
            <person name="Rincon C."/>
            <person name="Sanders R I."/>
            <person name="Robbins C."/>
            <person name="Chaturvedi A."/>
        </authorList>
    </citation>
    <scope>NUCLEOTIDE SEQUENCE</scope>
    <source>
        <strain evidence="1">CHB12</strain>
    </source>
</reference>